<dbReference type="PANTHER" id="PTHR12483:SF106">
    <property type="entry name" value="COPPER TRANSPORT PROTEIN"/>
    <property type="match status" value="1"/>
</dbReference>
<gene>
    <name evidence="7" type="ORF">MSPICULIGERA_LOCUS19446</name>
</gene>
<comment type="caution">
    <text evidence="7">The sequence shown here is derived from an EMBL/GenBank/DDBJ whole genome shotgun (WGS) entry which is preliminary data.</text>
</comment>
<evidence type="ECO:0000256" key="6">
    <source>
        <dbReference type="SAM" id="Phobius"/>
    </source>
</evidence>
<reference evidence="7" key="1">
    <citation type="submission" date="2023-06" db="EMBL/GenBank/DDBJ databases">
        <authorList>
            <person name="Delattre M."/>
        </authorList>
    </citation>
    <scope>NUCLEOTIDE SEQUENCE</scope>
    <source>
        <strain evidence="7">AF72</strain>
    </source>
</reference>
<feature type="region of interest" description="Disordered" evidence="5">
    <location>
        <begin position="706"/>
        <end position="758"/>
    </location>
</feature>
<name>A0AA36G6G7_9BILA</name>
<accession>A0AA36G6G7</accession>
<evidence type="ECO:0000313" key="7">
    <source>
        <dbReference type="EMBL" id="CAJ0581282.1"/>
    </source>
</evidence>
<evidence type="ECO:0000256" key="2">
    <source>
        <dbReference type="ARBA" id="ARBA00022692"/>
    </source>
</evidence>
<evidence type="ECO:0008006" key="9">
    <source>
        <dbReference type="Google" id="ProtNLM"/>
    </source>
</evidence>
<dbReference type="GO" id="GO:0016020">
    <property type="term" value="C:membrane"/>
    <property type="evidence" value="ECO:0007669"/>
    <property type="project" value="UniProtKB-SubCell"/>
</dbReference>
<keyword evidence="2 6" id="KW-0812">Transmembrane</keyword>
<evidence type="ECO:0000256" key="3">
    <source>
        <dbReference type="ARBA" id="ARBA00022989"/>
    </source>
</evidence>
<keyword evidence="3 6" id="KW-1133">Transmembrane helix</keyword>
<evidence type="ECO:0000256" key="4">
    <source>
        <dbReference type="ARBA" id="ARBA00023136"/>
    </source>
</evidence>
<feature type="region of interest" description="Disordered" evidence="5">
    <location>
        <begin position="937"/>
        <end position="960"/>
    </location>
</feature>
<feature type="compositionally biased region" description="Basic and acidic residues" evidence="5">
    <location>
        <begin position="485"/>
        <end position="496"/>
    </location>
</feature>
<feature type="region of interest" description="Disordered" evidence="5">
    <location>
        <begin position="110"/>
        <end position="135"/>
    </location>
</feature>
<protein>
    <recommendedName>
        <fullName evidence="9">Copper transporter</fullName>
    </recommendedName>
</protein>
<evidence type="ECO:0000313" key="8">
    <source>
        <dbReference type="Proteomes" id="UP001177023"/>
    </source>
</evidence>
<dbReference type="Proteomes" id="UP001177023">
    <property type="component" value="Unassembled WGS sequence"/>
</dbReference>
<feature type="region of interest" description="Disordered" evidence="5">
    <location>
        <begin position="485"/>
        <end position="506"/>
    </location>
</feature>
<dbReference type="PANTHER" id="PTHR12483">
    <property type="entry name" value="SOLUTE CARRIER FAMILY 31 COPPER TRANSPORTERS"/>
    <property type="match status" value="1"/>
</dbReference>
<keyword evidence="8" id="KW-1185">Reference proteome</keyword>
<keyword evidence="4 6" id="KW-0472">Membrane</keyword>
<feature type="transmembrane region" description="Helical" evidence="6">
    <location>
        <begin position="894"/>
        <end position="916"/>
    </location>
</feature>
<sequence length="1039" mass="117722">MPQRHFDFTYTDEEADCITTNSSSPRQYFELLYWLKKQPSRTLSITTSIAPLNRALEIRNWAGDRALSPFDFPEPDNTQERFMDLLRRLELKQENVKEAAERTLANQQRILDSYRQPSSSPATTVSSSPTLPEMSPPQPFEMPLNAEWTRFQNEAKESLMEIQQLKKLPSPIGPPKKTTRLTMVHSETLSVNGNEWKRHEAVQTSDVATCAGICSDIWPWTKQMSPVKEPLPAVVLERLKKPFHTRGLVVKKRETGCYTNGILKRVRLERRKEAEQAAEREKAAALVVEMSANTEQQQQQQSKSISEQLGEIRIGIVKECRSKIAPAPNDENDTKMETFSKSFRMVNLSNEELANIKLRLFRKSNGVRDTMGDRAIEFEPNEMCKIRIGMRVPMERYENFFVSYVMENADGQVISPYIHLLAYANMKPGQQMNIVTQPETSCARVRPFTKDQIPPNSSPAKEEISPEEKMIELLEMKQLKIEVAEQTPEEKKRAEEQASWDALSPRSQEEILSVIRHHSRPSSEPEPEPVNPTKRTAYSLAEYAIAPHRFVHNRRRPQVVTTTTVVPMPAPIAKPDVKSEAKPEAKPEAAKIEAVKPAAVVVKPVEPVDEEVNAIIDRAINEHMLIDTSLEGDEEERSARDARDALAAMEAILAQFRIQEAQIEIQRGINDSKATGVQSLVSIAQNVAKKVHPVEVIESLEYRHYQPQQEKASEEQQNAAENETTEDDETEEDEYTYESEAEDEAEEPAVETSFESVPPQAAQIIVEEVADDVEEDEEEDVLDHQSEVFRAPVLTESEFELYSTDVTQGDQSDVDSETESLDSSYSMPRSSEGGVDSDDDSEFEVVGRCPGGLVADSAEEAWAWGALRLNTSDEMDMMKMWLHFGEREKILFSWWKTGTAAGLLLSVVIIFLLCIFHEAIKGLRYFIAIQHENERRNERQERLNRPSPPTGTPPDNVSERSVSFSPLLRFSGTTRRLFTRYRIAQALLYGVQIVLSYMLMLIVMTFNVWLILAVVIGEAVGYFLFTGSPVIDDGVSDCC</sequence>
<dbReference type="InterPro" id="IPR007274">
    <property type="entry name" value="Cop_transporter"/>
</dbReference>
<feature type="transmembrane region" description="Helical" evidence="6">
    <location>
        <begin position="986"/>
        <end position="1016"/>
    </location>
</feature>
<evidence type="ECO:0000256" key="5">
    <source>
        <dbReference type="SAM" id="MobiDB-lite"/>
    </source>
</evidence>
<organism evidence="7 8">
    <name type="scientific">Mesorhabditis spiculigera</name>
    <dbReference type="NCBI Taxonomy" id="96644"/>
    <lineage>
        <taxon>Eukaryota</taxon>
        <taxon>Metazoa</taxon>
        <taxon>Ecdysozoa</taxon>
        <taxon>Nematoda</taxon>
        <taxon>Chromadorea</taxon>
        <taxon>Rhabditida</taxon>
        <taxon>Rhabditina</taxon>
        <taxon>Rhabditomorpha</taxon>
        <taxon>Rhabditoidea</taxon>
        <taxon>Rhabditidae</taxon>
        <taxon>Mesorhabditinae</taxon>
        <taxon>Mesorhabditis</taxon>
    </lineage>
</organism>
<feature type="region of interest" description="Disordered" evidence="5">
    <location>
        <begin position="803"/>
        <end position="842"/>
    </location>
</feature>
<feature type="compositionally biased region" description="Acidic residues" evidence="5">
    <location>
        <begin position="723"/>
        <end position="749"/>
    </location>
</feature>
<comment type="subcellular location">
    <subcellularLocation>
        <location evidence="1">Membrane</location>
    </subcellularLocation>
</comment>
<feature type="compositionally biased region" description="Low complexity" evidence="5">
    <location>
        <begin position="117"/>
        <end position="130"/>
    </location>
</feature>
<dbReference type="Pfam" id="PF04145">
    <property type="entry name" value="Ctr"/>
    <property type="match status" value="1"/>
</dbReference>
<feature type="non-terminal residue" evidence="7">
    <location>
        <position position="1"/>
    </location>
</feature>
<dbReference type="AlphaFoldDB" id="A0AA36G6G7"/>
<proteinExistence type="predicted"/>
<dbReference type="GO" id="GO:0005375">
    <property type="term" value="F:copper ion transmembrane transporter activity"/>
    <property type="evidence" value="ECO:0007669"/>
    <property type="project" value="InterPro"/>
</dbReference>
<dbReference type="EMBL" id="CATQJA010002663">
    <property type="protein sequence ID" value="CAJ0581282.1"/>
    <property type="molecule type" value="Genomic_DNA"/>
</dbReference>
<evidence type="ECO:0000256" key="1">
    <source>
        <dbReference type="ARBA" id="ARBA00004370"/>
    </source>
</evidence>